<evidence type="ECO:0000256" key="24">
    <source>
        <dbReference type="ARBA" id="ARBA00022753"/>
    </source>
</evidence>
<evidence type="ECO:0000256" key="9">
    <source>
        <dbReference type="ARBA" id="ARBA00004371"/>
    </source>
</evidence>
<dbReference type="InterPro" id="IPR009120">
    <property type="entry name" value="BACE1"/>
</dbReference>
<dbReference type="Gene3D" id="2.40.70.10">
    <property type="entry name" value="Acid Proteases"/>
    <property type="match status" value="2"/>
</dbReference>
<dbReference type="PROSITE" id="PS00141">
    <property type="entry name" value="ASP_PROTEASE"/>
    <property type="match status" value="1"/>
</dbReference>
<dbReference type="FunFam" id="2.40.70.10:FF:000007">
    <property type="entry name" value="Beta-secretase 1"/>
    <property type="match status" value="1"/>
</dbReference>
<dbReference type="GO" id="GO:0006509">
    <property type="term" value="P:membrane protein ectodomain proteolysis"/>
    <property type="evidence" value="ECO:0007669"/>
    <property type="project" value="TreeGrafter"/>
</dbReference>
<comment type="caution">
    <text evidence="49">The sequence shown here is derived from an EMBL/GenBank/DDBJ whole genome shotgun (WGS) entry which is preliminary data.</text>
</comment>
<keyword evidence="17" id="KW-1003">Cell membrane</keyword>
<dbReference type="GO" id="GO:0030424">
    <property type="term" value="C:axon"/>
    <property type="evidence" value="ECO:0007669"/>
    <property type="project" value="UniProtKB-SubCell"/>
</dbReference>
<keyword evidence="34" id="KW-1015">Disulfide bond</keyword>
<dbReference type="GO" id="GO:0050435">
    <property type="term" value="P:amyloid-beta metabolic process"/>
    <property type="evidence" value="ECO:0007669"/>
    <property type="project" value="TreeGrafter"/>
</dbReference>
<evidence type="ECO:0000313" key="49">
    <source>
        <dbReference type="EMBL" id="KAF6324094.1"/>
    </source>
</evidence>
<keyword evidence="22 47" id="KW-0732">Signal</keyword>
<keyword evidence="31" id="KW-0472">Membrane</keyword>
<dbReference type="GO" id="GO:0005764">
    <property type="term" value="C:lysosome"/>
    <property type="evidence" value="ECO:0007669"/>
    <property type="project" value="UniProtKB-SubCell"/>
</dbReference>
<evidence type="ECO:0000256" key="7">
    <source>
        <dbReference type="ARBA" id="ARBA00004279"/>
    </source>
</evidence>
<evidence type="ECO:0000256" key="3">
    <source>
        <dbReference type="ARBA" id="ARBA00004172"/>
    </source>
</evidence>
<evidence type="ECO:0000256" key="34">
    <source>
        <dbReference type="ARBA" id="ARBA00023157"/>
    </source>
</evidence>
<dbReference type="InterPro" id="IPR009119">
    <property type="entry name" value="BACE"/>
</dbReference>
<keyword evidence="50" id="KW-1185">Reference proteome</keyword>
<keyword evidence="38" id="KW-0449">Lipoprotein</keyword>
<dbReference type="GO" id="GO:0045121">
    <property type="term" value="C:membrane raft"/>
    <property type="evidence" value="ECO:0007669"/>
    <property type="project" value="UniProtKB-SubCell"/>
</dbReference>
<name>A0A7J7VG16_MYOMY</name>
<feature type="region of interest" description="Disordered" evidence="46">
    <location>
        <begin position="37"/>
        <end position="57"/>
    </location>
</feature>
<evidence type="ECO:0000256" key="31">
    <source>
        <dbReference type="ARBA" id="ARBA00023136"/>
    </source>
</evidence>
<dbReference type="Pfam" id="PF00026">
    <property type="entry name" value="Asp"/>
    <property type="match status" value="1"/>
</dbReference>
<evidence type="ECO:0000256" key="8">
    <source>
        <dbReference type="ARBA" id="ARBA00004285"/>
    </source>
</evidence>
<comment type="subcellular location">
    <subcellularLocation>
        <location evidence="6">Cell membrane</location>
        <topology evidence="6">Single-pass type I membrane protein</topology>
    </subcellularLocation>
    <subcellularLocation>
        <location evidence="11">Cell projection</location>
        <location evidence="11">Axon</location>
    </subcellularLocation>
    <subcellularLocation>
        <location evidence="7">Cell projection</location>
        <location evidence="7">Dendrite</location>
    </subcellularLocation>
    <subcellularLocation>
        <location evidence="5">Cell surface</location>
    </subcellularLocation>
    <subcellularLocation>
        <location evidence="2">Cytoplasmic vesicle membrane</location>
    </subcellularLocation>
    <subcellularLocation>
        <location evidence="10">Early endosome</location>
    </subcellularLocation>
    <subcellularLocation>
        <location evidence="4">Endoplasmic reticulum</location>
    </subcellularLocation>
    <subcellularLocation>
        <location evidence="12">Golgi apparatus</location>
        <location evidence="12">trans-Golgi network</location>
    </subcellularLocation>
    <subcellularLocation>
        <location evidence="13">Late endosome</location>
    </subcellularLocation>
    <subcellularLocation>
        <location evidence="9">Lysosome</location>
    </subcellularLocation>
    <subcellularLocation>
        <location evidence="8">Membrane raft</location>
    </subcellularLocation>
    <subcellularLocation>
        <location evidence="3">Recycling endosome</location>
    </subcellularLocation>
</comment>
<evidence type="ECO:0000256" key="2">
    <source>
        <dbReference type="ARBA" id="ARBA00004156"/>
    </source>
</evidence>
<keyword evidence="33" id="KW-0865">Zymogen</keyword>
<evidence type="ECO:0000256" key="35">
    <source>
        <dbReference type="ARBA" id="ARBA00023180"/>
    </source>
</evidence>
<keyword evidence="18" id="KW-1017">Isopeptide bond</keyword>
<evidence type="ECO:0000256" key="30">
    <source>
        <dbReference type="ARBA" id="ARBA00023034"/>
    </source>
</evidence>
<keyword evidence="39" id="KW-0968">Cytoplasmic vesicle</keyword>
<evidence type="ECO:0000313" key="50">
    <source>
        <dbReference type="Proteomes" id="UP000527355"/>
    </source>
</evidence>
<evidence type="ECO:0000256" key="17">
    <source>
        <dbReference type="ARBA" id="ARBA00022475"/>
    </source>
</evidence>
<keyword evidence="24" id="KW-0967">Endosome</keyword>
<dbReference type="InterPro" id="IPR001969">
    <property type="entry name" value="Aspartic_peptidase_AS"/>
</dbReference>
<evidence type="ECO:0000256" key="41">
    <source>
        <dbReference type="ARBA" id="ARBA00032591"/>
    </source>
</evidence>
<comment type="similarity">
    <text evidence="14 45">Belongs to the peptidase A1 family.</text>
</comment>
<evidence type="ECO:0000256" key="5">
    <source>
        <dbReference type="ARBA" id="ARBA00004241"/>
    </source>
</evidence>
<dbReference type="PRINTS" id="PR01815">
    <property type="entry name" value="BACEFAMILY"/>
</dbReference>
<evidence type="ECO:0000256" key="44">
    <source>
        <dbReference type="PIRSR" id="PIRSR601461-1"/>
    </source>
</evidence>
<evidence type="ECO:0000256" key="1">
    <source>
        <dbReference type="ARBA" id="ARBA00000187"/>
    </source>
</evidence>
<dbReference type="InterPro" id="IPR033874">
    <property type="entry name" value="Memapsin-like"/>
</dbReference>
<dbReference type="AlphaFoldDB" id="A0A7J7VG16"/>
<evidence type="ECO:0000256" key="45">
    <source>
        <dbReference type="RuleBase" id="RU000454"/>
    </source>
</evidence>
<evidence type="ECO:0000256" key="6">
    <source>
        <dbReference type="ARBA" id="ARBA00004251"/>
    </source>
</evidence>
<keyword evidence="36" id="KW-0458">Lysosome</keyword>
<keyword evidence="37" id="KW-0966">Cell projection</keyword>
<dbReference type="PANTHER" id="PTHR47965:SF69">
    <property type="entry name" value="BETA-SECRETASE 1"/>
    <property type="match status" value="1"/>
</dbReference>
<dbReference type="GO" id="GO:0030659">
    <property type="term" value="C:cytoplasmic vesicle membrane"/>
    <property type="evidence" value="ECO:0007669"/>
    <property type="project" value="UniProtKB-SubCell"/>
</dbReference>
<evidence type="ECO:0000256" key="19">
    <source>
        <dbReference type="ARBA" id="ARBA00022553"/>
    </source>
</evidence>
<dbReference type="InterPro" id="IPR001461">
    <property type="entry name" value="Aspartic_peptidase_A1"/>
</dbReference>
<keyword evidence="21" id="KW-0812">Transmembrane</keyword>
<feature type="domain" description="Peptidase A1" evidence="48">
    <location>
        <begin position="74"/>
        <end position="415"/>
    </location>
</feature>
<dbReference type="GO" id="GO:0005770">
    <property type="term" value="C:late endosome"/>
    <property type="evidence" value="ECO:0007669"/>
    <property type="project" value="UniProtKB-SubCell"/>
</dbReference>
<keyword evidence="20 45" id="KW-0645">Protease</keyword>
<gene>
    <name evidence="49" type="ORF">mMyoMyo1_001338</name>
</gene>
<keyword evidence="19" id="KW-0597">Phosphoprotein</keyword>
<accession>A0A7J7VG16</accession>
<evidence type="ECO:0000256" key="47">
    <source>
        <dbReference type="SAM" id="SignalP"/>
    </source>
</evidence>
<evidence type="ECO:0000256" key="27">
    <source>
        <dbReference type="ARBA" id="ARBA00022843"/>
    </source>
</evidence>
<dbReference type="GO" id="GO:0005783">
    <property type="term" value="C:endoplasmic reticulum"/>
    <property type="evidence" value="ECO:0007669"/>
    <property type="project" value="UniProtKB-SubCell"/>
</dbReference>
<keyword evidence="29" id="KW-0007">Acetylation</keyword>
<evidence type="ECO:0000256" key="14">
    <source>
        <dbReference type="ARBA" id="ARBA00007447"/>
    </source>
</evidence>
<evidence type="ECO:0000256" key="29">
    <source>
        <dbReference type="ARBA" id="ARBA00022990"/>
    </source>
</evidence>
<keyword evidence="32" id="KW-0564">Palmitate</keyword>
<evidence type="ECO:0000256" key="33">
    <source>
        <dbReference type="ARBA" id="ARBA00023145"/>
    </source>
</evidence>
<dbReference type="GO" id="GO:0005886">
    <property type="term" value="C:plasma membrane"/>
    <property type="evidence" value="ECO:0007669"/>
    <property type="project" value="UniProtKB-SubCell"/>
</dbReference>
<evidence type="ECO:0000256" key="42">
    <source>
        <dbReference type="ARBA" id="ARBA00032613"/>
    </source>
</evidence>
<dbReference type="PROSITE" id="PS51767">
    <property type="entry name" value="PEPTIDASE_A1"/>
    <property type="match status" value="1"/>
</dbReference>
<dbReference type="SUPFAM" id="SSF50630">
    <property type="entry name" value="Acid proteases"/>
    <property type="match status" value="1"/>
</dbReference>
<evidence type="ECO:0000256" key="32">
    <source>
        <dbReference type="ARBA" id="ARBA00023139"/>
    </source>
</evidence>
<feature type="chain" id="PRO_5029647468" description="Beta-secretase 1" evidence="47">
    <location>
        <begin position="22"/>
        <end position="467"/>
    </location>
</feature>
<dbReference type="GO" id="GO:0004190">
    <property type="term" value="F:aspartic-type endopeptidase activity"/>
    <property type="evidence" value="ECO:0007669"/>
    <property type="project" value="UniProtKB-KW"/>
</dbReference>
<dbReference type="PRINTS" id="PR00792">
    <property type="entry name" value="PEPSIN"/>
</dbReference>
<evidence type="ECO:0000259" key="48">
    <source>
        <dbReference type="PROSITE" id="PS51767"/>
    </source>
</evidence>
<dbReference type="CDD" id="cd05473">
    <property type="entry name" value="beta_secretase_like"/>
    <property type="match status" value="1"/>
</dbReference>
<evidence type="ECO:0000256" key="21">
    <source>
        <dbReference type="ARBA" id="ARBA00022692"/>
    </source>
</evidence>
<evidence type="ECO:0000256" key="22">
    <source>
        <dbReference type="ARBA" id="ARBA00022729"/>
    </source>
</evidence>
<evidence type="ECO:0000256" key="13">
    <source>
        <dbReference type="ARBA" id="ARBA00004603"/>
    </source>
</evidence>
<keyword evidence="23 45" id="KW-0064">Aspartyl protease</keyword>
<evidence type="ECO:0000256" key="43">
    <source>
        <dbReference type="ARBA" id="ARBA00045551"/>
    </source>
</evidence>
<evidence type="ECO:0000256" key="15">
    <source>
        <dbReference type="ARBA" id="ARBA00013261"/>
    </source>
</evidence>
<evidence type="ECO:0000256" key="40">
    <source>
        <dbReference type="ARBA" id="ARBA00031276"/>
    </source>
</evidence>
<dbReference type="GO" id="GO:0005802">
    <property type="term" value="C:trans-Golgi network"/>
    <property type="evidence" value="ECO:0007669"/>
    <property type="project" value="TreeGrafter"/>
</dbReference>
<evidence type="ECO:0000256" key="23">
    <source>
        <dbReference type="ARBA" id="ARBA00022750"/>
    </source>
</evidence>
<reference evidence="49 50" key="1">
    <citation type="journal article" date="2020" name="Nature">
        <title>Six reference-quality genomes reveal evolution of bat adaptations.</title>
        <authorList>
            <person name="Jebb D."/>
            <person name="Huang Z."/>
            <person name="Pippel M."/>
            <person name="Hughes G.M."/>
            <person name="Lavrichenko K."/>
            <person name="Devanna P."/>
            <person name="Winkler S."/>
            <person name="Jermiin L.S."/>
            <person name="Skirmuntt E.C."/>
            <person name="Katzourakis A."/>
            <person name="Burkitt-Gray L."/>
            <person name="Ray D.A."/>
            <person name="Sullivan K.A.M."/>
            <person name="Roscito J.G."/>
            <person name="Kirilenko B.M."/>
            <person name="Davalos L.M."/>
            <person name="Corthals A.P."/>
            <person name="Power M.L."/>
            <person name="Jones G."/>
            <person name="Ransome R.D."/>
            <person name="Dechmann D.K.N."/>
            <person name="Locatelli A.G."/>
            <person name="Puechmaille S.J."/>
            <person name="Fedrigo O."/>
            <person name="Jarvis E.D."/>
            <person name="Hiller M."/>
            <person name="Vernes S.C."/>
            <person name="Myers E.W."/>
            <person name="Teeling E.C."/>
        </authorList>
    </citation>
    <scope>NUCLEOTIDE SEQUENCE [LARGE SCALE GENOMIC DNA]</scope>
    <source>
        <strain evidence="49">MMyoMyo1</strain>
        <tissue evidence="49">Flight muscle</tissue>
    </source>
</reference>
<evidence type="ECO:0000256" key="25">
    <source>
        <dbReference type="ARBA" id="ARBA00022801"/>
    </source>
</evidence>
<keyword evidence="26" id="KW-0256">Endoplasmic reticulum</keyword>
<evidence type="ECO:0000256" key="4">
    <source>
        <dbReference type="ARBA" id="ARBA00004240"/>
    </source>
</evidence>
<keyword evidence="30" id="KW-0333">Golgi apparatus</keyword>
<dbReference type="InterPro" id="IPR033121">
    <property type="entry name" value="PEPTIDASE_A1"/>
</dbReference>
<keyword evidence="27" id="KW-0832">Ubl conjugation</keyword>
<evidence type="ECO:0000256" key="26">
    <source>
        <dbReference type="ARBA" id="ARBA00022824"/>
    </source>
</evidence>
<dbReference type="InterPro" id="IPR021109">
    <property type="entry name" value="Peptidase_aspartic_dom_sf"/>
</dbReference>
<dbReference type="Proteomes" id="UP000527355">
    <property type="component" value="Unassembled WGS sequence"/>
</dbReference>
<evidence type="ECO:0000256" key="20">
    <source>
        <dbReference type="ARBA" id="ARBA00022670"/>
    </source>
</evidence>
<evidence type="ECO:0000256" key="46">
    <source>
        <dbReference type="SAM" id="MobiDB-lite"/>
    </source>
</evidence>
<dbReference type="GO" id="GO:0030425">
    <property type="term" value="C:dendrite"/>
    <property type="evidence" value="ECO:0007669"/>
    <property type="project" value="UniProtKB-SubCell"/>
</dbReference>
<keyword evidence="28" id="KW-1133">Transmembrane helix</keyword>
<evidence type="ECO:0000256" key="38">
    <source>
        <dbReference type="ARBA" id="ARBA00023288"/>
    </source>
</evidence>
<feature type="active site" evidence="44">
    <location>
        <position position="288"/>
    </location>
</feature>
<dbReference type="PRINTS" id="PR01816">
    <property type="entry name" value="BACE1"/>
</dbReference>
<sequence>MAPALPWLLLWMGSAVLPTRCAQPGIRLPLRSGLGGTPLGLRLPRDTEEPDEPGRRGSFVEMVDNLRGKSGQGYYVEMTVGSPPQTLNILVDTGSSNFAVGAAPHPFLHRYYQRQLSSTYRDLRKGVYVPYTQGKWEGELGTDLVSIPHGPNVTVRANIAAITESDKFFINGSNWEGILGLAYAEIARPDDSLEPFFDSLVKQTHVPNLFSLQLCGTGFSPNQSEVLASVGGSMIIGGIDPSLYTGSLWYTPIRREWYYEVIIVRVEINGQDLKMDCKEYNYDKSIVDSGTTNLRLPKKVFEAAVKSIKAASSTEKFPDGFWLGEQLVCWQAGTTPWNIFPVISLYLMSEVTNQSFRITILPQQYLRPVEDVATSQDDCYKFAVSQSSTGTVLGAVVMEGFYVVFDRARKRIGFAVSACHGERQGAGQSIHVPPVQQAADLGPASLGGRNSCLEPESTGCAKARGSA</sequence>
<evidence type="ECO:0000256" key="10">
    <source>
        <dbReference type="ARBA" id="ARBA00004412"/>
    </source>
</evidence>
<feature type="signal peptide" evidence="47">
    <location>
        <begin position="1"/>
        <end position="21"/>
    </location>
</feature>
<evidence type="ECO:0000256" key="28">
    <source>
        <dbReference type="ARBA" id="ARBA00022989"/>
    </source>
</evidence>
<proteinExistence type="inferred from homology"/>
<dbReference type="GO" id="GO:0005769">
    <property type="term" value="C:early endosome"/>
    <property type="evidence" value="ECO:0007669"/>
    <property type="project" value="UniProtKB-SubCell"/>
</dbReference>
<protein>
    <recommendedName>
        <fullName evidence="16">Beta-secretase 1</fullName>
        <ecNumber evidence="15">3.4.23.46</ecNumber>
    </recommendedName>
    <alternativeName>
        <fullName evidence="40">Beta-site amyloid precursor protein cleaving enzyme 1</fullName>
    </alternativeName>
    <alternativeName>
        <fullName evidence="41">Memapsin-2</fullName>
    </alternativeName>
    <alternativeName>
        <fullName evidence="42">Membrane-associated aspartic protease 2</fullName>
    </alternativeName>
</protein>
<comment type="function">
    <text evidence="43">Responsible for the proteolytic processing of the amyloid precursor protein (APP). Cleaves at the N-terminus of the A-beta peptide sequence, between residues 671 and 672 of APP, leads to the generation and extracellular release of beta-cleaved soluble APP, and a corresponding cell-associated C-terminal fragment which is later released by gamma-secretase. Cleaves CHL1.</text>
</comment>
<dbReference type="GO" id="GO:0055037">
    <property type="term" value="C:recycling endosome"/>
    <property type="evidence" value="ECO:0007669"/>
    <property type="project" value="UniProtKB-SubCell"/>
</dbReference>
<feature type="compositionally biased region" description="Basic and acidic residues" evidence="46">
    <location>
        <begin position="43"/>
        <end position="55"/>
    </location>
</feature>
<dbReference type="FunFam" id="2.40.70.10:FF:000003">
    <property type="entry name" value="Beta-secretase 1"/>
    <property type="match status" value="1"/>
</dbReference>
<evidence type="ECO:0000256" key="39">
    <source>
        <dbReference type="ARBA" id="ARBA00023329"/>
    </source>
</evidence>
<organism evidence="49 50">
    <name type="scientific">Myotis myotis</name>
    <name type="common">Greater mouse-eared bat</name>
    <name type="synonym">Vespertilio myotis</name>
    <dbReference type="NCBI Taxonomy" id="51298"/>
    <lineage>
        <taxon>Eukaryota</taxon>
        <taxon>Metazoa</taxon>
        <taxon>Chordata</taxon>
        <taxon>Craniata</taxon>
        <taxon>Vertebrata</taxon>
        <taxon>Euteleostomi</taxon>
        <taxon>Mammalia</taxon>
        <taxon>Eutheria</taxon>
        <taxon>Laurasiatheria</taxon>
        <taxon>Chiroptera</taxon>
        <taxon>Yangochiroptera</taxon>
        <taxon>Vespertilionidae</taxon>
        <taxon>Myotis</taxon>
    </lineage>
</organism>
<evidence type="ECO:0000256" key="36">
    <source>
        <dbReference type="ARBA" id="ARBA00023228"/>
    </source>
</evidence>
<dbReference type="EC" id="3.4.23.46" evidence="15"/>
<dbReference type="VEuPathDB" id="HostDB:GeneID_118664264"/>
<evidence type="ECO:0000256" key="18">
    <source>
        <dbReference type="ARBA" id="ARBA00022499"/>
    </source>
</evidence>
<feature type="active site" evidence="44">
    <location>
        <position position="92"/>
    </location>
</feature>
<dbReference type="GO" id="GO:0009986">
    <property type="term" value="C:cell surface"/>
    <property type="evidence" value="ECO:0007669"/>
    <property type="project" value="UniProtKB-SubCell"/>
</dbReference>
<evidence type="ECO:0000256" key="16">
    <source>
        <dbReference type="ARBA" id="ARBA00017314"/>
    </source>
</evidence>
<dbReference type="EMBL" id="JABWUV010000010">
    <property type="protein sequence ID" value="KAF6324094.1"/>
    <property type="molecule type" value="Genomic_DNA"/>
</dbReference>
<keyword evidence="35" id="KW-0325">Glycoprotein</keyword>
<keyword evidence="25 45" id="KW-0378">Hydrolase</keyword>
<comment type="catalytic activity">
    <reaction evidence="1">
        <text>Broad endopeptidase specificity. Cleaves Glu-Val-Asn-Leu-|-Asp-Ala-Glu-Phe in the Swedish variant of Alzheimer's amyloid precursor protein.</text>
        <dbReference type="EC" id="3.4.23.46"/>
    </reaction>
</comment>
<evidence type="ECO:0000256" key="11">
    <source>
        <dbReference type="ARBA" id="ARBA00004489"/>
    </source>
</evidence>
<evidence type="ECO:0000256" key="12">
    <source>
        <dbReference type="ARBA" id="ARBA00004601"/>
    </source>
</evidence>
<dbReference type="PANTHER" id="PTHR47965">
    <property type="entry name" value="ASPARTYL PROTEASE-RELATED"/>
    <property type="match status" value="1"/>
</dbReference>
<evidence type="ECO:0000256" key="37">
    <source>
        <dbReference type="ARBA" id="ARBA00023273"/>
    </source>
</evidence>